<dbReference type="Proteomes" id="UP000299102">
    <property type="component" value="Unassembled WGS sequence"/>
</dbReference>
<name>A0A4C2AAF0_EUMVA</name>
<evidence type="ECO:0000313" key="2">
    <source>
        <dbReference type="EMBL" id="GBP97108.1"/>
    </source>
</evidence>
<sequence>MHCSLHVGLDKRAVTQSSRVVGSSKDGWAYNRDRPAPTRCESHVLVHEFMSIYYAWAGWSSNRERRDERTKRKRGERERRAHQRCDPLKRRRYSRDDDDEDDAAGPAKRRRSV</sequence>
<dbReference type="AlphaFoldDB" id="A0A4C2AAF0"/>
<feature type="region of interest" description="Disordered" evidence="1">
    <location>
        <begin position="1"/>
        <end position="34"/>
    </location>
</feature>
<gene>
    <name evidence="2" type="ORF">EVAR_101130_1</name>
</gene>
<reference evidence="2 3" key="1">
    <citation type="journal article" date="2019" name="Commun. Biol.">
        <title>The bagworm genome reveals a unique fibroin gene that provides high tensile strength.</title>
        <authorList>
            <person name="Kono N."/>
            <person name="Nakamura H."/>
            <person name="Ohtoshi R."/>
            <person name="Tomita M."/>
            <person name="Numata K."/>
            <person name="Arakawa K."/>
        </authorList>
    </citation>
    <scope>NUCLEOTIDE SEQUENCE [LARGE SCALE GENOMIC DNA]</scope>
</reference>
<feature type="region of interest" description="Disordered" evidence="1">
    <location>
        <begin position="62"/>
        <end position="113"/>
    </location>
</feature>
<keyword evidence="3" id="KW-1185">Reference proteome</keyword>
<evidence type="ECO:0000313" key="3">
    <source>
        <dbReference type="Proteomes" id="UP000299102"/>
    </source>
</evidence>
<evidence type="ECO:0000256" key="1">
    <source>
        <dbReference type="SAM" id="MobiDB-lite"/>
    </source>
</evidence>
<organism evidence="2 3">
    <name type="scientific">Eumeta variegata</name>
    <name type="common">Bagworm moth</name>
    <name type="synonym">Eumeta japonica</name>
    <dbReference type="NCBI Taxonomy" id="151549"/>
    <lineage>
        <taxon>Eukaryota</taxon>
        <taxon>Metazoa</taxon>
        <taxon>Ecdysozoa</taxon>
        <taxon>Arthropoda</taxon>
        <taxon>Hexapoda</taxon>
        <taxon>Insecta</taxon>
        <taxon>Pterygota</taxon>
        <taxon>Neoptera</taxon>
        <taxon>Endopterygota</taxon>
        <taxon>Lepidoptera</taxon>
        <taxon>Glossata</taxon>
        <taxon>Ditrysia</taxon>
        <taxon>Tineoidea</taxon>
        <taxon>Psychidae</taxon>
        <taxon>Oiketicinae</taxon>
        <taxon>Eumeta</taxon>
    </lineage>
</organism>
<dbReference type="EMBL" id="BGZK01002871">
    <property type="protein sequence ID" value="GBP97108.1"/>
    <property type="molecule type" value="Genomic_DNA"/>
</dbReference>
<feature type="compositionally biased region" description="Basic and acidic residues" evidence="1">
    <location>
        <begin position="62"/>
        <end position="88"/>
    </location>
</feature>
<accession>A0A4C2AAF0</accession>
<proteinExistence type="predicted"/>
<protein>
    <submittedName>
        <fullName evidence="2">Uncharacterized protein</fullName>
    </submittedName>
</protein>
<comment type="caution">
    <text evidence="2">The sequence shown here is derived from an EMBL/GenBank/DDBJ whole genome shotgun (WGS) entry which is preliminary data.</text>
</comment>